<sequence>MEEEISFTIGLILLLLAGIFATVTLVLSFKRNDRICCLGGGLALGIIFASLGFLVWGVIEETAGDFQDIFVIVSIVSLLLFTFFLAFFMLTSVIKKKGFCCLGAGIAFAGIGLGAGIILLQLASSTVGDLNEILIVLVSIIFLTILITASLVILISLKTHQSLCCFAGTIALAGIGLGISALIDVHGDDLLAGFGSLFNSVILLGLTGVVLSFIHQYKHPNH</sequence>
<reference evidence="2 3" key="1">
    <citation type="journal article" date="2018" name="J. Microbiol.">
        <title>Bacillus spongiae sp. nov., isolated from sponge of Jeju Island.</title>
        <authorList>
            <person name="Lee G.E."/>
            <person name="Im W.T."/>
            <person name="Park J.S."/>
        </authorList>
    </citation>
    <scope>NUCLEOTIDE SEQUENCE [LARGE SCALE GENOMIC DNA]</scope>
    <source>
        <strain evidence="2 3">135PIL107-10</strain>
    </source>
</reference>
<name>A0ABU8HC24_9BACI</name>
<gene>
    <name evidence="2" type="ORF">WAK64_07300</name>
</gene>
<dbReference type="EMBL" id="JBBAXC010000005">
    <property type="protein sequence ID" value="MEI5906863.1"/>
    <property type="molecule type" value="Genomic_DNA"/>
</dbReference>
<protein>
    <recommendedName>
        <fullName evidence="4">DUF4203 domain-containing protein</fullName>
    </recommendedName>
</protein>
<feature type="transmembrane region" description="Helical" evidence="1">
    <location>
        <begin position="6"/>
        <end position="28"/>
    </location>
</feature>
<feature type="transmembrane region" description="Helical" evidence="1">
    <location>
        <begin position="133"/>
        <end position="156"/>
    </location>
</feature>
<feature type="transmembrane region" description="Helical" evidence="1">
    <location>
        <begin position="35"/>
        <end position="57"/>
    </location>
</feature>
<accession>A0ABU8HC24</accession>
<evidence type="ECO:0008006" key="4">
    <source>
        <dbReference type="Google" id="ProtNLM"/>
    </source>
</evidence>
<proteinExistence type="predicted"/>
<comment type="caution">
    <text evidence="2">The sequence shown here is derived from an EMBL/GenBank/DDBJ whole genome shotgun (WGS) entry which is preliminary data.</text>
</comment>
<feature type="transmembrane region" description="Helical" evidence="1">
    <location>
        <begin position="99"/>
        <end position="121"/>
    </location>
</feature>
<keyword evidence="1" id="KW-0812">Transmembrane</keyword>
<dbReference type="Proteomes" id="UP001312865">
    <property type="component" value="Unassembled WGS sequence"/>
</dbReference>
<evidence type="ECO:0000256" key="1">
    <source>
        <dbReference type="SAM" id="Phobius"/>
    </source>
</evidence>
<organism evidence="2 3">
    <name type="scientific">Bacillus spongiae</name>
    <dbReference type="NCBI Taxonomy" id="2683610"/>
    <lineage>
        <taxon>Bacteria</taxon>
        <taxon>Bacillati</taxon>
        <taxon>Bacillota</taxon>
        <taxon>Bacilli</taxon>
        <taxon>Bacillales</taxon>
        <taxon>Bacillaceae</taxon>
        <taxon>Bacillus</taxon>
    </lineage>
</organism>
<feature type="transmembrane region" description="Helical" evidence="1">
    <location>
        <begin position="195"/>
        <end position="214"/>
    </location>
</feature>
<feature type="transmembrane region" description="Helical" evidence="1">
    <location>
        <begin position="163"/>
        <end position="183"/>
    </location>
</feature>
<keyword evidence="1" id="KW-0472">Membrane</keyword>
<keyword evidence="1" id="KW-1133">Transmembrane helix</keyword>
<dbReference type="RefSeq" id="WP_336586305.1">
    <property type="nucleotide sequence ID" value="NZ_JBBAXC010000005.1"/>
</dbReference>
<evidence type="ECO:0000313" key="2">
    <source>
        <dbReference type="EMBL" id="MEI5906863.1"/>
    </source>
</evidence>
<keyword evidence="3" id="KW-1185">Reference proteome</keyword>
<evidence type="ECO:0000313" key="3">
    <source>
        <dbReference type="Proteomes" id="UP001312865"/>
    </source>
</evidence>
<feature type="transmembrane region" description="Helical" evidence="1">
    <location>
        <begin position="69"/>
        <end position="90"/>
    </location>
</feature>